<organism evidence="1 2">
    <name type="scientific">Salipiger abyssi</name>
    <dbReference type="NCBI Taxonomy" id="1250539"/>
    <lineage>
        <taxon>Bacteria</taxon>
        <taxon>Pseudomonadati</taxon>
        <taxon>Pseudomonadota</taxon>
        <taxon>Alphaproteobacteria</taxon>
        <taxon>Rhodobacterales</taxon>
        <taxon>Roseobacteraceae</taxon>
        <taxon>Salipiger</taxon>
    </lineage>
</organism>
<proteinExistence type="predicted"/>
<evidence type="ECO:0000313" key="2">
    <source>
        <dbReference type="Proteomes" id="UP000187059"/>
    </source>
</evidence>
<dbReference type="AlphaFoldDB" id="A0A1P8URZ0"/>
<dbReference type="Proteomes" id="UP000187059">
    <property type="component" value="Chromosome"/>
</dbReference>
<accession>A0A1P8URZ0</accession>
<gene>
    <name evidence="1" type="ORF">Ga0080574_TMP1836</name>
</gene>
<reference evidence="1 2" key="1">
    <citation type="submission" date="2016-04" db="EMBL/GenBank/DDBJ databases">
        <title>Deep-sea bacteria in the southern Pacific.</title>
        <authorList>
            <person name="Tang K."/>
        </authorList>
    </citation>
    <scope>NUCLEOTIDE SEQUENCE [LARGE SCALE GENOMIC DNA]</scope>
    <source>
        <strain evidence="1 2">JLT2014</strain>
    </source>
</reference>
<evidence type="ECO:0000313" key="1">
    <source>
        <dbReference type="EMBL" id="APZ52170.1"/>
    </source>
</evidence>
<name>A0A1P8URZ0_9RHOB</name>
<dbReference type="EMBL" id="CP015093">
    <property type="protein sequence ID" value="APZ52170.1"/>
    <property type="molecule type" value="Genomic_DNA"/>
</dbReference>
<sequence>MRPSEVAAFIMDHKLDFLLLINLDQLEDELVEKFPALA</sequence>
<dbReference type="KEGG" id="paby:Ga0080574_TMP1836"/>
<dbReference type="STRING" id="1250539.Ga0080574_TMP1836"/>
<keyword evidence="2" id="KW-1185">Reference proteome</keyword>
<protein>
    <submittedName>
        <fullName evidence="1">Uncharacterized protein</fullName>
    </submittedName>
</protein>